<organism evidence="3 4">
    <name type="scientific">Stackebrandtia endophytica</name>
    <dbReference type="NCBI Taxonomy" id="1496996"/>
    <lineage>
        <taxon>Bacteria</taxon>
        <taxon>Bacillati</taxon>
        <taxon>Actinomycetota</taxon>
        <taxon>Actinomycetes</taxon>
        <taxon>Glycomycetales</taxon>
        <taxon>Glycomycetaceae</taxon>
        <taxon>Stackebrandtia</taxon>
    </lineage>
</organism>
<accession>A0A543AZ60</accession>
<keyword evidence="2" id="KW-0812">Transmembrane</keyword>
<evidence type="ECO:0000313" key="4">
    <source>
        <dbReference type="Proteomes" id="UP000317043"/>
    </source>
</evidence>
<keyword evidence="2" id="KW-1133">Transmembrane helix</keyword>
<proteinExistence type="predicted"/>
<comment type="caution">
    <text evidence="3">The sequence shown here is derived from an EMBL/GenBank/DDBJ whole genome shotgun (WGS) entry which is preliminary data.</text>
</comment>
<sequence length="106" mass="11919">MTKRAWWSVAFLGLTGVVIGMEVWASVDSDPETVPWTDYIVQYIPVEISALLIGGLSLWLVIHFGRRYWRKHNQKSTDEPPSDVGTAEAPKPREASEEDSTSDTNK</sequence>
<name>A0A543AZ60_9ACTN</name>
<feature type="compositionally biased region" description="Acidic residues" evidence="1">
    <location>
        <begin position="96"/>
        <end position="106"/>
    </location>
</feature>
<gene>
    <name evidence="3" type="ORF">FB566_3437</name>
</gene>
<evidence type="ECO:0000313" key="3">
    <source>
        <dbReference type="EMBL" id="TQL77867.1"/>
    </source>
</evidence>
<feature type="region of interest" description="Disordered" evidence="1">
    <location>
        <begin position="73"/>
        <end position="106"/>
    </location>
</feature>
<dbReference type="AlphaFoldDB" id="A0A543AZ60"/>
<keyword evidence="4" id="KW-1185">Reference proteome</keyword>
<reference evidence="3 4" key="1">
    <citation type="submission" date="2019-06" db="EMBL/GenBank/DDBJ databases">
        <title>Sequencing the genomes of 1000 actinobacteria strains.</title>
        <authorList>
            <person name="Klenk H.-P."/>
        </authorList>
    </citation>
    <scope>NUCLEOTIDE SEQUENCE [LARGE SCALE GENOMIC DNA]</scope>
    <source>
        <strain evidence="3 4">DSM 45928</strain>
    </source>
</reference>
<dbReference type="Proteomes" id="UP000317043">
    <property type="component" value="Unassembled WGS sequence"/>
</dbReference>
<dbReference type="EMBL" id="VFOW01000001">
    <property type="protein sequence ID" value="TQL77867.1"/>
    <property type="molecule type" value="Genomic_DNA"/>
</dbReference>
<feature type="transmembrane region" description="Helical" evidence="2">
    <location>
        <begin position="41"/>
        <end position="62"/>
    </location>
</feature>
<evidence type="ECO:0000256" key="1">
    <source>
        <dbReference type="SAM" id="MobiDB-lite"/>
    </source>
</evidence>
<evidence type="ECO:0000256" key="2">
    <source>
        <dbReference type="SAM" id="Phobius"/>
    </source>
</evidence>
<dbReference type="RefSeq" id="WP_142041419.1">
    <property type="nucleotide sequence ID" value="NZ_JBHTGS010000001.1"/>
</dbReference>
<protein>
    <submittedName>
        <fullName evidence="3">Uncharacterized protein</fullName>
    </submittedName>
</protein>
<keyword evidence="2" id="KW-0472">Membrane</keyword>
<dbReference type="InParanoid" id="A0A543AZ60"/>